<organism evidence="1">
    <name type="scientific">Arundo donax</name>
    <name type="common">Giant reed</name>
    <name type="synonym">Donax arundinaceus</name>
    <dbReference type="NCBI Taxonomy" id="35708"/>
    <lineage>
        <taxon>Eukaryota</taxon>
        <taxon>Viridiplantae</taxon>
        <taxon>Streptophyta</taxon>
        <taxon>Embryophyta</taxon>
        <taxon>Tracheophyta</taxon>
        <taxon>Spermatophyta</taxon>
        <taxon>Magnoliopsida</taxon>
        <taxon>Liliopsida</taxon>
        <taxon>Poales</taxon>
        <taxon>Poaceae</taxon>
        <taxon>PACMAD clade</taxon>
        <taxon>Arundinoideae</taxon>
        <taxon>Arundineae</taxon>
        <taxon>Arundo</taxon>
    </lineage>
</organism>
<evidence type="ECO:0000313" key="1">
    <source>
        <dbReference type="EMBL" id="JAD61683.1"/>
    </source>
</evidence>
<protein>
    <submittedName>
        <fullName evidence="1">Uncharacterized protein</fullName>
    </submittedName>
</protein>
<dbReference type="EMBL" id="GBRH01236212">
    <property type="protein sequence ID" value="JAD61683.1"/>
    <property type="molecule type" value="Transcribed_RNA"/>
</dbReference>
<name>A0A0A9BHS9_ARUDO</name>
<reference evidence="1" key="1">
    <citation type="submission" date="2014-09" db="EMBL/GenBank/DDBJ databases">
        <authorList>
            <person name="Magalhaes I.L.F."/>
            <person name="Oliveira U."/>
            <person name="Santos F.R."/>
            <person name="Vidigal T.H.D.A."/>
            <person name="Brescovit A.D."/>
            <person name="Santos A.J."/>
        </authorList>
    </citation>
    <scope>NUCLEOTIDE SEQUENCE</scope>
    <source>
        <tissue evidence="1">Shoot tissue taken approximately 20 cm above the soil surface</tissue>
    </source>
</reference>
<accession>A0A0A9BHS9</accession>
<proteinExistence type="predicted"/>
<reference evidence="1" key="2">
    <citation type="journal article" date="2015" name="Data Brief">
        <title>Shoot transcriptome of the giant reed, Arundo donax.</title>
        <authorList>
            <person name="Barrero R.A."/>
            <person name="Guerrero F.D."/>
            <person name="Moolhuijzen P."/>
            <person name="Goolsby J.A."/>
            <person name="Tidwell J."/>
            <person name="Bellgard S.E."/>
            <person name="Bellgard M.I."/>
        </authorList>
    </citation>
    <scope>NUCLEOTIDE SEQUENCE</scope>
    <source>
        <tissue evidence="1">Shoot tissue taken approximately 20 cm above the soil surface</tissue>
    </source>
</reference>
<sequence length="47" mass="4804">MGPQRGLGSMVPHGIGPHAAWDTLGLGHLAGPTGQNFANVDTGPWKV</sequence>
<dbReference type="AlphaFoldDB" id="A0A0A9BHS9"/>